<keyword evidence="5" id="KW-1185">Reference proteome</keyword>
<dbReference type="GO" id="GO:0005634">
    <property type="term" value="C:nucleus"/>
    <property type="evidence" value="ECO:0007669"/>
    <property type="project" value="TreeGrafter"/>
</dbReference>
<evidence type="ECO:0000313" key="4">
    <source>
        <dbReference type="EMBL" id="KAF5688589.1"/>
    </source>
</evidence>
<evidence type="ECO:0000259" key="3">
    <source>
        <dbReference type="Pfam" id="PF05368"/>
    </source>
</evidence>
<sequence length="351" mass="38573">MSSTKLIAVLGATGNQGGSVVDTFLKQPGWKVRAITRNSSSPKSRSLIERGVEVVEADLGIPETLKTAFEGANAIFVVSNYMQILVHLMAQDKPPRGQSLEASASAHETQYLCNAIDAAATLSTLERFVLSSLPNISKWSGGKYTHVLHWDSKARAADYVAHRHPALWNKTCIIEAGFFLQNFIEYPFFKPVKQNDGSVHFITMLSPNLKLPFIAPEEDTGPLVRALLEGKPGKHLIGYRELISLQDFVASFASVTGYESKLVTVSQEEFLARVLPSLQVPLCESLAFMEEFGYTGGDTSIIHPAQLSSSLSLPTVADYVAKQPWNEILAIFNLRWVKWEAGFTEGPELST</sequence>
<evidence type="ECO:0000313" key="5">
    <source>
        <dbReference type="Proteomes" id="UP000562682"/>
    </source>
</evidence>
<dbReference type="PANTHER" id="PTHR42748">
    <property type="entry name" value="NITROGEN METABOLITE REPRESSION PROTEIN NMRA FAMILY MEMBER"/>
    <property type="match status" value="1"/>
</dbReference>
<keyword evidence="2" id="KW-0521">NADP</keyword>
<name>A0A8H5UJZ3_9HYPO</name>
<dbReference type="AlphaFoldDB" id="A0A8H5UJZ3"/>
<dbReference type="EMBL" id="JAAOAK010000116">
    <property type="protein sequence ID" value="KAF5688589.1"/>
    <property type="molecule type" value="Genomic_DNA"/>
</dbReference>
<dbReference type="Gene3D" id="3.40.50.720">
    <property type="entry name" value="NAD(P)-binding Rossmann-like Domain"/>
    <property type="match status" value="1"/>
</dbReference>
<gene>
    <name evidence="4" type="ORF">FDENT_4809</name>
</gene>
<dbReference type="Pfam" id="PF05368">
    <property type="entry name" value="NmrA"/>
    <property type="match status" value="1"/>
</dbReference>
<dbReference type="InterPro" id="IPR008030">
    <property type="entry name" value="NmrA-like"/>
</dbReference>
<dbReference type="PANTHER" id="PTHR42748:SF28">
    <property type="entry name" value="NMRA-LIKE DOMAIN-CONTAINING PROTEIN"/>
    <property type="match status" value="1"/>
</dbReference>
<dbReference type="Proteomes" id="UP000562682">
    <property type="component" value="Unassembled WGS sequence"/>
</dbReference>
<proteinExistence type="inferred from homology"/>
<dbReference type="InterPro" id="IPR051164">
    <property type="entry name" value="NmrA-like_oxidored"/>
</dbReference>
<evidence type="ECO:0000256" key="2">
    <source>
        <dbReference type="ARBA" id="ARBA00022857"/>
    </source>
</evidence>
<evidence type="ECO:0000256" key="1">
    <source>
        <dbReference type="ARBA" id="ARBA00006328"/>
    </source>
</evidence>
<feature type="domain" description="NmrA-like" evidence="3">
    <location>
        <begin position="4"/>
        <end position="296"/>
    </location>
</feature>
<dbReference type="SUPFAM" id="SSF51735">
    <property type="entry name" value="NAD(P)-binding Rossmann-fold domains"/>
    <property type="match status" value="1"/>
</dbReference>
<accession>A0A8H5UJZ3</accession>
<organism evidence="4 5">
    <name type="scientific">Fusarium denticulatum</name>
    <dbReference type="NCBI Taxonomy" id="48507"/>
    <lineage>
        <taxon>Eukaryota</taxon>
        <taxon>Fungi</taxon>
        <taxon>Dikarya</taxon>
        <taxon>Ascomycota</taxon>
        <taxon>Pezizomycotina</taxon>
        <taxon>Sordariomycetes</taxon>
        <taxon>Hypocreomycetidae</taxon>
        <taxon>Hypocreales</taxon>
        <taxon>Nectriaceae</taxon>
        <taxon>Fusarium</taxon>
        <taxon>Fusarium fujikuroi species complex</taxon>
    </lineage>
</organism>
<comment type="caution">
    <text evidence="4">The sequence shown here is derived from an EMBL/GenBank/DDBJ whole genome shotgun (WGS) entry which is preliminary data.</text>
</comment>
<reference evidence="4 5" key="1">
    <citation type="submission" date="2020-05" db="EMBL/GenBank/DDBJ databases">
        <title>Identification and distribution of gene clusters putatively required for synthesis of sphingolipid metabolism inhibitors in phylogenetically diverse species of the filamentous fungus Fusarium.</title>
        <authorList>
            <person name="Kim H.-S."/>
            <person name="Busman M."/>
            <person name="Brown D.W."/>
            <person name="Divon H."/>
            <person name="Uhlig S."/>
            <person name="Proctor R.H."/>
        </authorList>
    </citation>
    <scope>NUCLEOTIDE SEQUENCE [LARGE SCALE GENOMIC DNA]</scope>
    <source>
        <strain evidence="4 5">NRRL 25311</strain>
    </source>
</reference>
<protein>
    <submittedName>
        <fullName evidence="4">Nad binding protein</fullName>
    </submittedName>
</protein>
<dbReference type="Gene3D" id="3.90.25.10">
    <property type="entry name" value="UDP-galactose 4-epimerase, domain 1"/>
    <property type="match status" value="1"/>
</dbReference>
<comment type="similarity">
    <text evidence="1">Belongs to the NmrA-type oxidoreductase family.</text>
</comment>
<dbReference type="InterPro" id="IPR036291">
    <property type="entry name" value="NAD(P)-bd_dom_sf"/>
</dbReference>